<dbReference type="Proteomes" id="UP000611708">
    <property type="component" value="Unassembled WGS sequence"/>
</dbReference>
<organism evidence="2 3">
    <name type="scientific">Microvirga terrestris</name>
    <dbReference type="NCBI Taxonomy" id="2791024"/>
    <lineage>
        <taxon>Bacteria</taxon>
        <taxon>Pseudomonadati</taxon>
        <taxon>Pseudomonadota</taxon>
        <taxon>Alphaproteobacteria</taxon>
        <taxon>Hyphomicrobiales</taxon>
        <taxon>Methylobacteriaceae</taxon>
        <taxon>Microvirga</taxon>
    </lineage>
</organism>
<accession>A0ABS0HTV3</accession>
<dbReference type="InterPro" id="IPR029068">
    <property type="entry name" value="Glyas_Bleomycin-R_OHBP_Dase"/>
</dbReference>
<dbReference type="Pfam" id="PF18029">
    <property type="entry name" value="Glyoxalase_6"/>
    <property type="match status" value="1"/>
</dbReference>
<dbReference type="InterPro" id="IPR041581">
    <property type="entry name" value="Glyoxalase_6"/>
</dbReference>
<dbReference type="Gene3D" id="3.10.180.10">
    <property type="entry name" value="2,3-Dihydroxybiphenyl 1,2-Dioxygenase, domain 1"/>
    <property type="match status" value="1"/>
</dbReference>
<dbReference type="InterPro" id="IPR037523">
    <property type="entry name" value="VOC_core"/>
</dbReference>
<reference evidence="2 3" key="1">
    <citation type="submission" date="2020-11" db="EMBL/GenBank/DDBJ databases">
        <authorList>
            <person name="Kim M.K."/>
        </authorList>
    </citation>
    <scope>NUCLEOTIDE SEQUENCE [LARGE SCALE GENOMIC DNA]</scope>
    <source>
        <strain evidence="2 3">BT290</strain>
    </source>
</reference>
<dbReference type="PROSITE" id="PS51819">
    <property type="entry name" value="VOC"/>
    <property type="match status" value="1"/>
</dbReference>
<evidence type="ECO:0000313" key="2">
    <source>
        <dbReference type="EMBL" id="MBF9196809.1"/>
    </source>
</evidence>
<name>A0ABS0HTV3_9HYPH</name>
<dbReference type="SUPFAM" id="SSF54593">
    <property type="entry name" value="Glyoxalase/Bleomycin resistance protein/Dihydroxybiphenyl dioxygenase"/>
    <property type="match status" value="1"/>
</dbReference>
<dbReference type="PANTHER" id="PTHR39175:SF1">
    <property type="entry name" value="FAMILY PROTEIN, PUTATIVE (AFU_ORTHOLOGUE AFUA_3G15060)-RELATED"/>
    <property type="match status" value="1"/>
</dbReference>
<evidence type="ECO:0000313" key="3">
    <source>
        <dbReference type="Proteomes" id="UP000611708"/>
    </source>
</evidence>
<comment type="caution">
    <text evidence="2">The sequence shown here is derived from an EMBL/GenBank/DDBJ whole genome shotgun (WGS) entry which is preliminary data.</text>
</comment>
<dbReference type="EMBL" id="JADQDN010000005">
    <property type="protein sequence ID" value="MBF9196809.1"/>
    <property type="molecule type" value="Genomic_DNA"/>
</dbReference>
<sequence>MMLRLDHVQLAIPKRAEDLCRAFYAGLLGMREVPKPQALAKRGGLWLESGSVRIHLGIEEDFRPARKAHPAIAVADLDALARLLFQAGHEPAWDDAIPDVRRFYVQDPVGNRIEFMQG</sequence>
<proteinExistence type="predicted"/>
<keyword evidence="3" id="KW-1185">Reference proteome</keyword>
<feature type="domain" description="VOC" evidence="1">
    <location>
        <begin position="4"/>
        <end position="118"/>
    </location>
</feature>
<protein>
    <submittedName>
        <fullName evidence="2">Glyoxalase</fullName>
    </submittedName>
</protein>
<gene>
    <name evidence="2" type="ORF">I2H36_12210</name>
</gene>
<dbReference type="PANTHER" id="PTHR39175">
    <property type="entry name" value="FAMILY PROTEIN, PUTATIVE (AFU_ORTHOLOGUE AFUA_3G15060)-RELATED"/>
    <property type="match status" value="1"/>
</dbReference>
<evidence type="ECO:0000259" key="1">
    <source>
        <dbReference type="PROSITE" id="PS51819"/>
    </source>
</evidence>